<dbReference type="CDD" id="cd00118">
    <property type="entry name" value="LysM"/>
    <property type="match status" value="1"/>
</dbReference>
<dbReference type="PROSITE" id="PS51782">
    <property type="entry name" value="LYSM"/>
    <property type="match status" value="1"/>
</dbReference>
<protein>
    <submittedName>
        <fullName evidence="3">Cell division suppressor protein YneA</fullName>
    </submittedName>
</protein>
<proteinExistence type="predicted"/>
<organism evidence="3 4">
    <name type="scientific">Peribacillus butanolivorans</name>
    <dbReference type="NCBI Taxonomy" id="421767"/>
    <lineage>
        <taxon>Bacteria</taxon>
        <taxon>Bacillati</taxon>
        <taxon>Bacillota</taxon>
        <taxon>Bacilli</taxon>
        <taxon>Bacillales</taxon>
        <taxon>Bacillaceae</taxon>
        <taxon>Peribacillus</taxon>
    </lineage>
</organism>
<evidence type="ECO:0000313" key="3">
    <source>
        <dbReference type="EMBL" id="PEJ37188.1"/>
    </source>
</evidence>
<feature type="transmembrane region" description="Helical" evidence="1">
    <location>
        <begin position="20"/>
        <end position="38"/>
    </location>
</feature>
<name>A0AAX0SAG8_9BACI</name>
<dbReference type="GO" id="GO:0051301">
    <property type="term" value="P:cell division"/>
    <property type="evidence" value="ECO:0007669"/>
    <property type="project" value="UniProtKB-KW"/>
</dbReference>
<dbReference type="SMART" id="SM00257">
    <property type="entry name" value="LysM"/>
    <property type="match status" value="1"/>
</dbReference>
<evidence type="ECO:0000259" key="2">
    <source>
        <dbReference type="PROSITE" id="PS51782"/>
    </source>
</evidence>
<keyword evidence="1" id="KW-0472">Membrane</keyword>
<keyword evidence="1" id="KW-0812">Transmembrane</keyword>
<gene>
    <name evidence="3" type="ORF">CN689_02860</name>
</gene>
<keyword evidence="3" id="KW-0132">Cell division</keyword>
<dbReference type="Proteomes" id="UP000220106">
    <property type="component" value="Unassembled WGS sequence"/>
</dbReference>
<dbReference type="InterPro" id="IPR018392">
    <property type="entry name" value="LysM"/>
</dbReference>
<evidence type="ECO:0000256" key="1">
    <source>
        <dbReference type="SAM" id="Phobius"/>
    </source>
</evidence>
<dbReference type="Gene3D" id="3.10.350.10">
    <property type="entry name" value="LysM domain"/>
    <property type="match status" value="1"/>
</dbReference>
<sequence>MIRTNIRLGGIFMKKLYKNYIYTILLAGSVFIFSILFSCTLDKNQNNNFLSIEVNEGDTLWEIAEKYEEADLTKKEFIGWIEEHNEVSADSIKPGQVIVIPVKSEKLVQNLASQQ</sequence>
<comment type="caution">
    <text evidence="3">The sequence shown here is derived from an EMBL/GenBank/DDBJ whole genome shotgun (WGS) entry which is preliminary data.</text>
</comment>
<evidence type="ECO:0000313" key="4">
    <source>
        <dbReference type="Proteomes" id="UP000220106"/>
    </source>
</evidence>
<dbReference type="AlphaFoldDB" id="A0AAX0SAG8"/>
<reference evidence="3 4" key="1">
    <citation type="submission" date="2017-09" db="EMBL/GenBank/DDBJ databases">
        <title>Large-scale bioinformatics analysis of Bacillus genomes uncovers conserved roles of natural products in bacterial physiology.</title>
        <authorList>
            <consortium name="Agbiome Team Llc"/>
            <person name="Bleich R.M."/>
            <person name="Kirk G.J."/>
            <person name="Santa Maria K.C."/>
            <person name="Allen S.E."/>
            <person name="Farag S."/>
            <person name="Shank E.A."/>
            <person name="Bowers A."/>
        </authorList>
    </citation>
    <scope>NUCLEOTIDE SEQUENCE [LARGE SCALE GENOMIC DNA]</scope>
    <source>
        <strain evidence="3 4">AFS003229</strain>
    </source>
</reference>
<feature type="domain" description="LysM" evidence="2">
    <location>
        <begin position="50"/>
        <end position="100"/>
    </location>
</feature>
<accession>A0AAX0SAG8</accession>
<dbReference type="InterPro" id="IPR036779">
    <property type="entry name" value="LysM_dom_sf"/>
</dbReference>
<keyword evidence="3" id="KW-0131">Cell cycle</keyword>
<dbReference type="Pfam" id="PF01476">
    <property type="entry name" value="LysM"/>
    <property type="match status" value="1"/>
</dbReference>
<dbReference type="SUPFAM" id="SSF54106">
    <property type="entry name" value="LysM domain"/>
    <property type="match status" value="1"/>
</dbReference>
<keyword evidence="1" id="KW-1133">Transmembrane helix</keyword>
<dbReference type="EMBL" id="NUEQ01000005">
    <property type="protein sequence ID" value="PEJ37188.1"/>
    <property type="molecule type" value="Genomic_DNA"/>
</dbReference>